<dbReference type="EMBL" id="CP029684">
    <property type="protein sequence ID" value="QAS70250.1"/>
    <property type="molecule type" value="Genomic_DNA"/>
</dbReference>
<reference evidence="1 2" key="1">
    <citation type="journal article" date="2019" name="Syst. Appl. Microbiol.">
        <title>Oenococcus sicerae sp. nov., isolated from French cider.</title>
        <authorList>
            <person name="Cousin F.J."/>
            <person name="Le Guellec R."/>
            <person name="Chagnot C."/>
            <person name="Goux D."/>
            <person name="Dalmasso M."/>
            <person name="Laplace J.M."/>
            <person name="Cretenet M."/>
        </authorList>
    </citation>
    <scope>NUCLEOTIDE SEQUENCE [LARGE SCALE GENOMIC DNA]</scope>
    <source>
        <strain evidence="1 2">UCMA 15228</strain>
    </source>
</reference>
<sequence>MTKDKMAFYVRETDKYEIYEAYDGKLEPFMEMDLSKYGETEREIVKDFLKLEGVGLFVDVNNYQDILIVLSRLANRKAAKEARTERARRELRV</sequence>
<evidence type="ECO:0000313" key="2">
    <source>
        <dbReference type="Proteomes" id="UP000286907"/>
    </source>
</evidence>
<accession>A0ABX5QN57</accession>
<evidence type="ECO:0000313" key="1">
    <source>
        <dbReference type="EMBL" id="QAS70250.1"/>
    </source>
</evidence>
<protein>
    <submittedName>
        <fullName evidence="1">Uncharacterized protein</fullName>
    </submittedName>
</protein>
<keyword evidence="2" id="KW-1185">Reference proteome</keyword>
<proteinExistence type="predicted"/>
<dbReference type="RefSeq" id="WP_128686720.1">
    <property type="nucleotide sequence ID" value="NZ_CP029684.2"/>
</dbReference>
<organism evidence="1 2">
    <name type="scientific">Oenococcus sicerae</name>
    <dbReference type="NCBI Taxonomy" id="2203724"/>
    <lineage>
        <taxon>Bacteria</taxon>
        <taxon>Bacillati</taxon>
        <taxon>Bacillota</taxon>
        <taxon>Bacilli</taxon>
        <taxon>Lactobacillales</taxon>
        <taxon>Lactobacillaceae</taxon>
        <taxon>Oenococcus</taxon>
    </lineage>
</organism>
<name>A0ABX5QN57_9LACO</name>
<gene>
    <name evidence="1" type="ORF">DLJ48_06810</name>
</gene>
<dbReference type="Proteomes" id="UP000286907">
    <property type="component" value="Chromosome"/>
</dbReference>